<dbReference type="PANTHER" id="PTHR13234:SF68">
    <property type="entry name" value="GH19763P"/>
    <property type="match status" value="1"/>
</dbReference>
<keyword evidence="5" id="KW-1185">Reference proteome</keyword>
<evidence type="ECO:0000313" key="4">
    <source>
        <dbReference type="EMBL" id="CAH1958017.1"/>
    </source>
</evidence>
<organism evidence="4 5">
    <name type="scientific">Acanthoscelides obtectus</name>
    <name type="common">Bean weevil</name>
    <name type="synonym">Bruchus obtectus</name>
    <dbReference type="NCBI Taxonomy" id="200917"/>
    <lineage>
        <taxon>Eukaryota</taxon>
        <taxon>Metazoa</taxon>
        <taxon>Ecdysozoa</taxon>
        <taxon>Arthropoda</taxon>
        <taxon>Hexapoda</taxon>
        <taxon>Insecta</taxon>
        <taxon>Pterygota</taxon>
        <taxon>Neoptera</taxon>
        <taxon>Endopterygota</taxon>
        <taxon>Coleoptera</taxon>
        <taxon>Polyphaga</taxon>
        <taxon>Cucujiformia</taxon>
        <taxon>Chrysomeloidea</taxon>
        <taxon>Chrysomelidae</taxon>
        <taxon>Bruchinae</taxon>
        <taxon>Bruchini</taxon>
        <taxon>Acanthoscelides</taxon>
    </lineage>
</organism>
<dbReference type="PANTHER" id="PTHR13234">
    <property type="entry name" value="GAMMA-INTERFERON INDUCIBLE LYSOSOMAL THIOL REDUCTASE GILT"/>
    <property type="match status" value="1"/>
</dbReference>
<reference evidence="4" key="1">
    <citation type="submission" date="2022-03" db="EMBL/GenBank/DDBJ databases">
        <authorList>
            <person name="Sayadi A."/>
        </authorList>
    </citation>
    <scope>NUCLEOTIDE SEQUENCE</scope>
</reference>
<dbReference type="InterPro" id="IPR036249">
    <property type="entry name" value="Thioredoxin-like_sf"/>
</dbReference>
<proteinExistence type="inferred from homology"/>
<keyword evidence="2" id="KW-0325">Glycoprotein</keyword>
<feature type="chain" id="PRO_5040213260" evidence="3">
    <location>
        <begin position="20"/>
        <end position="212"/>
    </location>
</feature>
<gene>
    <name evidence="4" type="ORF">ACAOBT_LOCUS2419</name>
</gene>
<evidence type="ECO:0000256" key="2">
    <source>
        <dbReference type="ARBA" id="ARBA00023180"/>
    </source>
</evidence>
<protein>
    <submittedName>
        <fullName evidence="4">Uncharacterized protein</fullName>
    </submittedName>
</protein>
<keyword evidence="3" id="KW-0732">Signal</keyword>
<dbReference type="Proteomes" id="UP001152888">
    <property type="component" value="Unassembled WGS sequence"/>
</dbReference>
<evidence type="ECO:0000256" key="3">
    <source>
        <dbReference type="SAM" id="SignalP"/>
    </source>
</evidence>
<dbReference type="AlphaFoldDB" id="A0A9P0NVI1"/>
<feature type="signal peptide" evidence="3">
    <location>
        <begin position="1"/>
        <end position="19"/>
    </location>
</feature>
<dbReference type="SUPFAM" id="SSF52833">
    <property type="entry name" value="Thioredoxin-like"/>
    <property type="match status" value="1"/>
</dbReference>
<dbReference type="EMBL" id="CAKOFQ010006675">
    <property type="protein sequence ID" value="CAH1958017.1"/>
    <property type="molecule type" value="Genomic_DNA"/>
</dbReference>
<dbReference type="InterPro" id="IPR004911">
    <property type="entry name" value="Interferon-induced_GILT"/>
</dbReference>
<evidence type="ECO:0000313" key="5">
    <source>
        <dbReference type="Proteomes" id="UP001152888"/>
    </source>
</evidence>
<dbReference type="GO" id="GO:0016671">
    <property type="term" value="F:oxidoreductase activity, acting on a sulfur group of donors, disulfide as acceptor"/>
    <property type="evidence" value="ECO:0007669"/>
    <property type="project" value="InterPro"/>
</dbReference>
<sequence length="212" mass="24082">MFKLASVLLLAVCIDAGTTQNVKLGVEVMIESLCPDTFRFMKDLSQSFPALAKYLDLSIIPFGKSNSYNNGTSIDFQCQHGPRECTGNKIISCALNRLADQNAKVQFTYCFMFSYYIKHYMNQSDDFTKCTKDAGIDINDVLVCSLSDEANLLQLQMEKITKNYSITFVPTIVYNKVCIRVPAHVQIWNSSRVYLLKKYQLHFFRTCAAVLL</sequence>
<comment type="similarity">
    <text evidence="1">Belongs to the GILT family.</text>
</comment>
<evidence type="ECO:0000256" key="1">
    <source>
        <dbReference type="ARBA" id="ARBA00005679"/>
    </source>
</evidence>
<dbReference type="OrthoDB" id="958254at2759"/>
<dbReference type="Pfam" id="PF03227">
    <property type="entry name" value="GILT"/>
    <property type="match status" value="1"/>
</dbReference>
<name>A0A9P0NVI1_ACAOB</name>
<accession>A0A9P0NVI1</accession>
<comment type="caution">
    <text evidence="4">The sequence shown here is derived from an EMBL/GenBank/DDBJ whole genome shotgun (WGS) entry which is preliminary data.</text>
</comment>